<gene>
    <name evidence="1" type="ORF">QQ91_0008785</name>
</gene>
<sequence>MSQGKLLWLSASPSLRWLDAPLIRHLVQQQALYLWTYQQSPDESGSLTQAVQRLHDYLVPKTQHPLAVEEPVHLIGHGISGVIGLLLARRYPDLVRSLTLLAVAAQPAATWHSHYYVQRNLFRCSQRKTLQYMVYHLFPQICSGSLNALIEGLAQDLSQSPCPHSLLRTIALTPGGVEMPLLLIGGQLDGIVDPNTIYDWYDWLKPTDGIWLCPQGRHFFHYDFPAMTGRVIHHFLRQVENATGPCAEEPEVPLAIARREIQ</sequence>
<dbReference type="AlphaFoldDB" id="A0ABD4T3V5"/>
<organism evidence="1 2">
    <name type="scientific">Lyngbya confervoides BDU141951</name>
    <dbReference type="NCBI Taxonomy" id="1574623"/>
    <lineage>
        <taxon>Bacteria</taxon>
        <taxon>Bacillati</taxon>
        <taxon>Cyanobacteriota</taxon>
        <taxon>Cyanophyceae</taxon>
        <taxon>Oscillatoriophycideae</taxon>
        <taxon>Oscillatoriales</taxon>
        <taxon>Microcoleaceae</taxon>
        <taxon>Lyngbya</taxon>
    </lineage>
</organism>
<reference evidence="1 2" key="1">
    <citation type="journal article" date="2015" name="Genome Announc.">
        <title>Draft Genome Sequence of Filamentous Marine Cyanobacterium Lyngbya confervoides Strain BDU141951.</title>
        <authorList>
            <person name="Chandrababunaidu M.M."/>
            <person name="Sen D."/>
            <person name="Tripathy S."/>
        </authorList>
    </citation>
    <scope>NUCLEOTIDE SEQUENCE [LARGE SCALE GENOMIC DNA]</scope>
    <source>
        <strain evidence="1 2">BDU141951</strain>
    </source>
</reference>
<name>A0ABD4T3V5_9CYAN</name>
<accession>A0ABD4T3V5</accession>
<evidence type="ECO:0000313" key="2">
    <source>
        <dbReference type="Proteomes" id="UP000031561"/>
    </source>
</evidence>
<keyword evidence="1" id="KW-0378">Hydrolase</keyword>
<dbReference type="GO" id="GO:0016787">
    <property type="term" value="F:hydrolase activity"/>
    <property type="evidence" value="ECO:0007669"/>
    <property type="project" value="UniProtKB-KW"/>
</dbReference>
<dbReference type="SUPFAM" id="SSF53474">
    <property type="entry name" value="alpha/beta-Hydrolases"/>
    <property type="match status" value="1"/>
</dbReference>
<dbReference type="Gene3D" id="3.40.50.1820">
    <property type="entry name" value="alpha/beta hydrolase"/>
    <property type="match status" value="1"/>
</dbReference>
<dbReference type="EMBL" id="JTHE03000047">
    <property type="protein sequence ID" value="MCM1982917.1"/>
    <property type="molecule type" value="Genomic_DNA"/>
</dbReference>
<dbReference type="RefSeq" id="WP_166281615.1">
    <property type="nucleotide sequence ID" value="NZ_JTHE03000047.1"/>
</dbReference>
<dbReference type="Proteomes" id="UP000031561">
    <property type="component" value="Unassembled WGS sequence"/>
</dbReference>
<protein>
    <submittedName>
        <fullName evidence="1">Alpha/beta hydrolase</fullName>
    </submittedName>
</protein>
<keyword evidence="2" id="KW-1185">Reference proteome</keyword>
<evidence type="ECO:0000313" key="1">
    <source>
        <dbReference type="EMBL" id="MCM1982917.1"/>
    </source>
</evidence>
<proteinExistence type="predicted"/>
<dbReference type="InterPro" id="IPR029058">
    <property type="entry name" value="AB_hydrolase_fold"/>
</dbReference>
<comment type="caution">
    <text evidence="1">The sequence shown here is derived from an EMBL/GenBank/DDBJ whole genome shotgun (WGS) entry which is preliminary data.</text>
</comment>